<protein>
    <submittedName>
        <fullName evidence="2">JHY protein</fullName>
    </submittedName>
</protein>
<evidence type="ECO:0000256" key="1">
    <source>
        <dbReference type="SAM" id="MobiDB-lite"/>
    </source>
</evidence>
<dbReference type="GO" id="GO:0035082">
    <property type="term" value="P:axoneme assembly"/>
    <property type="evidence" value="ECO:0007669"/>
    <property type="project" value="TreeGrafter"/>
</dbReference>
<evidence type="ECO:0000313" key="2">
    <source>
        <dbReference type="EMBL" id="NXA28745.1"/>
    </source>
</evidence>
<feature type="compositionally biased region" description="Basic and acidic residues" evidence="1">
    <location>
        <begin position="148"/>
        <end position="158"/>
    </location>
</feature>
<keyword evidence="3" id="KW-1185">Reference proteome</keyword>
<sequence>HDSQESDSESLVQERQYQLELQQRICKNEELVGLYSDELENDSLEEDSVEERSLKEQEGAEYDTNQYTNGIQKNDEYIQFVCNLFCVSFLNRKQQFVDKYFSLRYNPNWKNTKGVAEFSEAEKACQVAGGSSVDFSQDSFYLHSNGSPEEKNQQEAKSQDSSSEFGTELLSFHEPNAMVSNEPFRLHTKGKESADGCHFQDSPSTYGSAFSLQIQEDRPQRPKKDFVEKNKRTLGLRSEKKNSYLQLHSKKQKVLQEQVADPKTVDEEPVQSTLPFQTVKMEPEDKWYLKSQQLKDHQNKSSQRNKIKSNQSIKGRAFPRNDSQQPPGRPAEPKSWHHRHHQIPEFWTAPMQAVEQDNSSALQKQLYSSLSADSDTTTAANSDTCLNNFPNLRHFVNQDFTTSSYPFHPTLHKFNPAEVISPAYISKKNKKYQHDSPNGLPHEQQHLYNHATVQLFARDDSANGQAHPNRRNISSTFNANFQELVKDIVSLQDCKRQIYADKRYQNYAISSVAHIEFSTIESFLLKAICYIKIKILFFSPLSFLRPSQSSGHSSPTAPCTTSQFTEKMERHHQEITRLTEAHLADRHLFSLLPPIIPQVKSGSEVDPESGEGNQVKISRSNTEGYLMQMEKQNQPNVSKKVSKSISKAYINLNVKLGGLGPDYEAIKEKKEKLKQQKEYAKQIKEHNMKNIASIQRLPTKPQVVSSASRQKALEYAKKIPRPKTFTARQSDEEAKEERFLPQTLNGDSLPQIASLEALQNRHEKEKQVVAAFRTLHIL</sequence>
<name>A0A7K7UHV8_9CHAR</name>
<accession>A0A7K7UHV8</accession>
<dbReference type="Pfam" id="PF15261">
    <property type="entry name" value="JHY"/>
    <property type="match status" value="1"/>
</dbReference>
<comment type="caution">
    <text evidence="2">The sequence shown here is derived from an EMBL/GenBank/DDBJ whole genome shotgun (WGS) entry which is preliminary data.</text>
</comment>
<dbReference type="InterPro" id="IPR027968">
    <property type="entry name" value="JHY"/>
</dbReference>
<feature type="non-terminal residue" evidence="2">
    <location>
        <position position="1"/>
    </location>
</feature>
<feature type="region of interest" description="Disordered" evidence="1">
    <location>
        <begin position="237"/>
        <end position="278"/>
    </location>
</feature>
<proteinExistence type="predicted"/>
<feature type="region of interest" description="Disordered" evidence="1">
    <location>
        <begin position="139"/>
        <end position="165"/>
    </location>
</feature>
<dbReference type="PANTHER" id="PTHR14726">
    <property type="entry name" value="JHY PROTEIN HOMOLOG"/>
    <property type="match status" value="1"/>
</dbReference>
<dbReference type="AlphaFoldDB" id="A0A7K7UHV8"/>
<feature type="compositionally biased region" description="Polar residues" evidence="1">
    <location>
        <begin position="300"/>
        <end position="313"/>
    </location>
</feature>
<dbReference type="Proteomes" id="UP000587655">
    <property type="component" value="Unassembled WGS sequence"/>
</dbReference>
<feature type="non-terminal residue" evidence="2">
    <location>
        <position position="778"/>
    </location>
</feature>
<organism evidence="2 3">
    <name type="scientific">Ibidorhyncha struthersii</name>
    <dbReference type="NCBI Taxonomy" id="425643"/>
    <lineage>
        <taxon>Eukaryota</taxon>
        <taxon>Metazoa</taxon>
        <taxon>Chordata</taxon>
        <taxon>Craniata</taxon>
        <taxon>Vertebrata</taxon>
        <taxon>Euteleostomi</taxon>
        <taxon>Archelosauria</taxon>
        <taxon>Archosauria</taxon>
        <taxon>Dinosauria</taxon>
        <taxon>Saurischia</taxon>
        <taxon>Theropoda</taxon>
        <taxon>Coelurosauria</taxon>
        <taxon>Aves</taxon>
        <taxon>Neognathae</taxon>
        <taxon>Neoaves</taxon>
        <taxon>Charadriiformes</taxon>
        <taxon>Charadriidae</taxon>
        <taxon>Ibidorhyncha</taxon>
    </lineage>
</organism>
<gene>
    <name evidence="2" type="primary">Jhy</name>
    <name evidence="2" type="ORF">IBISTR_R04586</name>
</gene>
<feature type="region of interest" description="Disordered" evidence="1">
    <location>
        <begin position="293"/>
        <end position="340"/>
    </location>
</feature>
<dbReference type="PANTHER" id="PTHR14726:SF1">
    <property type="entry name" value="JHY PROTEIN HOMOLOG"/>
    <property type="match status" value="1"/>
</dbReference>
<dbReference type="EMBL" id="VZSZ01010462">
    <property type="protein sequence ID" value="NXA28745.1"/>
    <property type="molecule type" value="Genomic_DNA"/>
</dbReference>
<evidence type="ECO:0000313" key="3">
    <source>
        <dbReference type="Proteomes" id="UP000587655"/>
    </source>
</evidence>
<reference evidence="2 3" key="1">
    <citation type="submission" date="2019-09" db="EMBL/GenBank/DDBJ databases">
        <title>Bird 10,000 Genomes (B10K) Project - Family phase.</title>
        <authorList>
            <person name="Zhang G."/>
        </authorList>
    </citation>
    <scope>NUCLEOTIDE SEQUENCE [LARGE SCALE GENOMIC DNA]</scope>
    <source>
        <strain evidence="2">B10K-DU-030-25</strain>
    </source>
</reference>